<dbReference type="Pfam" id="PF03061">
    <property type="entry name" value="4HBT"/>
    <property type="match status" value="1"/>
</dbReference>
<dbReference type="Proteomes" id="UP000019754">
    <property type="component" value="Unassembled WGS sequence"/>
</dbReference>
<dbReference type="GO" id="GO:0005829">
    <property type="term" value="C:cytosol"/>
    <property type="evidence" value="ECO:0007669"/>
    <property type="project" value="TreeGrafter"/>
</dbReference>
<dbReference type="Gene3D" id="3.10.129.10">
    <property type="entry name" value="Hotdog Thioesterase"/>
    <property type="match status" value="1"/>
</dbReference>
<keyword evidence="2" id="KW-0378">Hydrolase</keyword>
<dbReference type="CDD" id="cd03443">
    <property type="entry name" value="PaaI_thioesterase"/>
    <property type="match status" value="1"/>
</dbReference>
<evidence type="ECO:0000259" key="3">
    <source>
        <dbReference type="Pfam" id="PF03061"/>
    </source>
</evidence>
<organism evidence="4 5">
    <name type="scientific">Brachybacterium muris UCD-AY4</name>
    <dbReference type="NCBI Taxonomy" id="1249481"/>
    <lineage>
        <taxon>Bacteria</taxon>
        <taxon>Bacillati</taxon>
        <taxon>Actinomycetota</taxon>
        <taxon>Actinomycetes</taxon>
        <taxon>Micrococcales</taxon>
        <taxon>Dermabacteraceae</taxon>
        <taxon>Brachybacterium</taxon>
    </lineage>
</organism>
<keyword evidence="5" id="KW-1185">Reference proteome</keyword>
<dbReference type="GO" id="GO:0061522">
    <property type="term" value="F:1,4-dihydroxy-2-naphthoyl-CoA thioesterase activity"/>
    <property type="evidence" value="ECO:0007669"/>
    <property type="project" value="TreeGrafter"/>
</dbReference>
<accession>A0A022KYV7</accession>
<comment type="caution">
    <text evidence="4">The sequence shown here is derived from an EMBL/GenBank/DDBJ whole genome shotgun (WGS) entry which is preliminary data.</text>
</comment>
<dbReference type="AlphaFoldDB" id="A0A022KYV7"/>
<dbReference type="InterPro" id="IPR003736">
    <property type="entry name" value="PAAI_dom"/>
</dbReference>
<dbReference type="PANTHER" id="PTHR43240:SF5">
    <property type="entry name" value="1,4-DIHYDROXY-2-NAPHTHOYL-COA THIOESTERASE 1"/>
    <property type="match status" value="1"/>
</dbReference>
<proteinExistence type="inferred from homology"/>
<dbReference type="STRING" id="1249481.D641_0111195"/>
<feature type="domain" description="Thioesterase" evidence="3">
    <location>
        <begin position="57"/>
        <end position="135"/>
    </location>
</feature>
<sequence length="149" mass="15210">MAENAPPETADPVPDPARLAPLMAGTLVERCGMEVLTLGSDGGTMTMPVAGNTQPAGLLHGGATIALAETIASLAAIMQARSVHGEGAQAVGTNVAATHHRSARDGVVTATCTVRHAGRQVATYLVEVHDDRGTLLSTVIVSTMLLPPR</sequence>
<dbReference type="InterPro" id="IPR006683">
    <property type="entry name" value="Thioestr_dom"/>
</dbReference>
<comment type="similarity">
    <text evidence="1">Belongs to the thioesterase PaaI family.</text>
</comment>
<dbReference type="PANTHER" id="PTHR43240">
    <property type="entry name" value="1,4-DIHYDROXY-2-NAPHTHOYL-COA THIOESTERASE 1"/>
    <property type="match status" value="1"/>
</dbReference>
<dbReference type="NCBIfam" id="TIGR00369">
    <property type="entry name" value="unchar_dom_1"/>
    <property type="match status" value="1"/>
</dbReference>
<dbReference type="HOGENOM" id="CLU_089876_13_2_11"/>
<reference evidence="4 5" key="1">
    <citation type="journal article" date="2013" name="Genome Announc.">
        <title>Draft genome sequence of an Actinobacterium, Brachybacterium muris strain UCD-AY4.</title>
        <authorList>
            <person name="Lo J.R."/>
            <person name="Lang J.M."/>
            <person name="Darling A.E."/>
            <person name="Eisen J.A."/>
            <person name="Coil D.A."/>
        </authorList>
    </citation>
    <scope>NUCLEOTIDE SEQUENCE [LARGE SCALE GENOMIC DNA]</scope>
    <source>
        <strain evidence="4 5">UCD-AY4</strain>
    </source>
</reference>
<evidence type="ECO:0000313" key="5">
    <source>
        <dbReference type="Proteomes" id="UP000019754"/>
    </source>
</evidence>
<dbReference type="SUPFAM" id="SSF54637">
    <property type="entry name" value="Thioesterase/thiol ester dehydrase-isomerase"/>
    <property type="match status" value="1"/>
</dbReference>
<dbReference type="EMBL" id="AORC01000014">
    <property type="protein sequence ID" value="EYT48462.1"/>
    <property type="molecule type" value="Genomic_DNA"/>
</dbReference>
<dbReference type="RefSeq" id="WP_017823595.1">
    <property type="nucleotide sequence ID" value="NZ_AORC01000014.1"/>
</dbReference>
<evidence type="ECO:0000256" key="2">
    <source>
        <dbReference type="ARBA" id="ARBA00022801"/>
    </source>
</evidence>
<dbReference type="OrthoDB" id="9798208at2"/>
<name>A0A022KYV7_9MICO</name>
<evidence type="ECO:0000256" key="1">
    <source>
        <dbReference type="ARBA" id="ARBA00008324"/>
    </source>
</evidence>
<protein>
    <recommendedName>
        <fullName evidence="3">Thioesterase domain-containing protein</fullName>
    </recommendedName>
</protein>
<dbReference type="InterPro" id="IPR029069">
    <property type="entry name" value="HotDog_dom_sf"/>
</dbReference>
<evidence type="ECO:0000313" key="4">
    <source>
        <dbReference type="EMBL" id="EYT48462.1"/>
    </source>
</evidence>
<gene>
    <name evidence="4" type="ORF">D641_0111195</name>
</gene>